<evidence type="ECO:0000313" key="7">
    <source>
        <dbReference type="EMBL" id="QTR54177.1"/>
    </source>
</evidence>
<feature type="signal peptide" evidence="5">
    <location>
        <begin position="1"/>
        <end position="17"/>
    </location>
</feature>
<proteinExistence type="predicted"/>
<dbReference type="Gene3D" id="3.30.1330.60">
    <property type="entry name" value="OmpA-like domain"/>
    <property type="match status" value="1"/>
</dbReference>
<dbReference type="SUPFAM" id="SSF103088">
    <property type="entry name" value="OmpA-like"/>
    <property type="match status" value="1"/>
</dbReference>
<dbReference type="PANTHER" id="PTHR30329">
    <property type="entry name" value="STATOR ELEMENT OF FLAGELLAR MOTOR COMPLEX"/>
    <property type="match status" value="1"/>
</dbReference>
<evidence type="ECO:0000256" key="4">
    <source>
        <dbReference type="PROSITE-ProRule" id="PRU00473"/>
    </source>
</evidence>
<dbReference type="RefSeq" id="WP_210219677.1">
    <property type="nucleotide sequence ID" value="NZ_CP072793.1"/>
</dbReference>
<keyword evidence="5" id="KW-0732">Signal</keyword>
<organism evidence="7 8">
    <name type="scientific">Thiothrix unzii</name>
    <dbReference type="NCBI Taxonomy" id="111769"/>
    <lineage>
        <taxon>Bacteria</taxon>
        <taxon>Pseudomonadati</taxon>
        <taxon>Pseudomonadota</taxon>
        <taxon>Gammaproteobacteria</taxon>
        <taxon>Thiotrichales</taxon>
        <taxon>Thiotrichaceae</taxon>
        <taxon>Thiothrix</taxon>
    </lineage>
</organism>
<protein>
    <submittedName>
        <fullName evidence="7">OmpA family protein</fullName>
    </submittedName>
</protein>
<evidence type="ECO:0000256" key="5">
    <source>
        <dbReference type="SAM" id="SignalP"/>
    </source>
</evidence>
<dbReference type="CDD" id="cd07185">
    <property type="entry name" value="OmpA_C-like"/>
    <property type="match status" value="1"/>
</dbReference>
<dbReference type="PRINTS" id="PR01021">
    <property type="entry name" value="OMPADOMAIN"/>
</dbReference>
<feature type="chain" id="PRO_5037248259" evidence="5">
    <location>
        <begin position="18"/>
        <end position="354"/>
    </location>
</feature>
<evidence type="ECO:0000313" key="8">
    <source>
        <dbReference type="Proteomes" id="UP000672009"/>
    </source>
</evidence>
<dbReference type="GO" id="GO:0009279">
    <property type="term" value="C:cell outer membrane"/>
    <property type="evidence" value="ECO:0007669"/>
    <property type="project" value="UniProtKB-SubCell"/>
</dbReference>
<dbReference type="InterPro" id="IPR036737">
    <property type="entry name" value="OmpA-like_sf"/>
</dbReference>
<dbReference type="EMBL" id="CP072793">
    <property type="protein sequence ID" value="QTR54177.1"/>
    <property type="molecule type" value="Genomic_DNA"/>
</dbReference>
<dbReference type="Pfam" id="PF00691">
    <property type="entry name" value="OmpA"/>
    <property type="match status" value="1"/>
</dbReference>
<dbReference type="PROSITE" id="PS51123">
    <property type="entry name" value="OMPA_2"/>
    <property type="match status" value="1"/>
</dbReference>
<keyword evidence="2 4" id="KW-0472">Membrane</keyword>
<name>A0A975FAD1_9GAMM</name>
<accession>A0A975FAD1</accession>
<dbReference type="PANTHER" id="PTHR30329:SF21">
    <property type="entry name" value="LIPOPROTEIN YIAD-RELATED"/>
    <property type="match status" value="1"/>
</dbReference>
<sequence>MRNLLLVSLLLPVLAMADATIPNVDLKKTADLPYLKRYDGSYIVDQVQQSFDEFSLPTSKLEKTEQLDGHNNHLYLPPQAVKLEGKLTRTIYVAPAERSPLEVIRNYQDEVTGKSGSVLFECKDEECGGDASRGADSGGDNSGMIQLLYPPNLMEQPAFTNGNCSLNSGRSSQRYAAMKMTTADNTEVHLALLAYTVKDDLYCKALNGRTVLILTTSESKPREQRMVTVVPAEDMGKGIGTDGHIALYGIYFDYDKADLKPDSKPQLEEIAKMLKADTALNVLVVGHTDNQGELAYNADLSKRRAESVVRALGKEYSIDAKRLTAQGVGMAAPVASNDAEEGRAKNRRVEIVKR</sequence>
<reference evidence="7" key="1">
    <citation type="submission" date="2021-04" db="EMBL/GenBank/DDBJ databases">
        <title>Genomics, taxonomy and metabolism of representatives of sulfur bacteria of the genus Thiothrix: Thiothrix fructosivorans QT, Thiothrix unzii A1T and three new species, Thiothrix subterranea sp. nov., Thiothrix litoralis sp. nov. and 'Candidatus Thiothrix anitrata' sp. nov.</title>
        <authorList>
            <person name="Ravin N.V."/>
            <person name="Smolyakov D."/>
            <person name="Rudenko T.S."/>
            <person name="Mardanov A.V."/>
            <person name="Beletsky A.V."/>
            <person name="Markov N.D."/>
            <person name="Fomenkov A.I."/>
            <person name="Roberts R.J."/>
            <person name="Karnachuk O.V."/>
            <person name="Novikov A."/>
            <person name="Grabovich M.Y."/>
        </authorList>
    </citation>
    <scope>NUCLEOTIDE SEQUENCE</scope>
    <source>
        <strain evidence="7">A1</strain>
    </source>
</reference>
<gene>
    <name evidence="7" type="ORF">J9260_03520</name>
</gene>
<comment type="subcellular location">
    <subcellularLocation>
        <location evidence="1">Cell outer membrane</location>
    </subcellularLocation>
</comment>
<feature type="domain" description="OmpA-like" evidence="6">
    <location>
        <begin position="239"/>
        <end position="354"/>
    </location>
</feature>
<dbReference type="InterPro" id="IPR006665">
    <property type="entry name" value="OmpA-like"/>
</dbReference>
<evidence type="ECO:0000259" key="6">
    <source>
        <dbReference type="PROSITE" id="PS51123"/>
    </source>
</evidence>
<dbReference type="KEGG" id="tun:J9260_03520"/>
<evidence type="ECO:0000256" key="2">
    <source>
        <dbReference type="ARBA" id="ARBA00023136"/>
    </source>
</evidence>
<dbReference type="InterPro" id="IPR006664">
    <property type="entry name" value="OMP_bac"/>
</dbReference>
<evidence type="ECO:0000256" key="3">
    <source>
        <dbReference type="ARBA" id="ARBA00023237"/>
    </source>
</evidence>
<dbReference type="Proteomes" id="UP000672009">
    <property type="component" value="Chromosome"/>
</dbReference>
<dbReference type="InterPro" id="IPR050330">
    <property type="entry name" value="Bact_OuterMem_StrucFunc"/>
</dbReference>
<evidence type="ECO:0000256" key="1">
    <source>
        <dbReference type="ARBA" id="ARBA00004442"/>
    </source>
</evidence>
<keyword evidence="8" id="KW-1185">Reference proteome</keyword>
<dbReference type="AlphaFoldDB" id="A0A975FAD1"/>
<keyword evidence="3" id="KW-0998">Cell outer membrane</keyword>